<dbReference type="InterPro" id="IPR004360">
    <property type="entry name" value="Glyas_Fos-R_dOase_dom"/>
</dbReference>
<dbReference type="EMBL" id="WMBA01000004">
    <property type="protein sequence ID" value="MTD53267.1"/>
    <property type="molecule type" value="Genomic_DNA"/>
</dbReference>
<name>A0A6N7YK50_9PSEU</name>
<protein>
    <submittedName>
        <fullName evidence="2">Catechol 1,2-dioxygenase</fullName>
    </submittedName>
</protein>
<evidence type="ECO:0000313" key="3">
    <source>
        <dbReference type="Proteomes" id="UP000440096"/>
    </source>
</evidence>
<evidence type="ECO:0000259" key="1">
    <source>
        <dbReference type="PROSITE" id="PS51819"/>
    </source>
</evidence>
<feature type="domain" description="VOC" evidence="1">
    <location>
        <begin position="137"/>
        <end position="266"/>
    </location>
</feature>
<comment type="caution">
    <text evidence="2">The sequence shown here is derived from an EMBL/GenBank/DDBJ whole genome shotgun (WGS) entry which is preliminary data.</text>
</comment>
<organism evidence="2 3">
    <name type="scientific">Amycolatopsis pithecellobii</name>
    <dbReference type="NCBI Taxonomy" id="664692"/>
    <lineage>
        <taxon>Bacteria</taxon>
        <taxon>Bacillati</taxon>
        <taxon>Actinomycetota</taxon>
        <taxon>Actinomycetes</taxon>
        <taxon>Pseudonocardiales</taxon>
        <taxon>Pseudonocardiaceae</taxon>
        <taxon>Amycolatopsis</taxon>
    </lineage>
</organism>
<dbReference type="SUPFAM" id="SSF54593">
    <property type="entry name" value="Glyoxalase/Bleomycin resistance protein/Dihydroxybiphenyl dioxygenase"/>
    <property type="match status" value="1"/>
</dbReference>
<dbReference type="AlphaFoldDB" id="A0A6N7YK50"/>
<keyword evidence="2" id="KW-0223">Dioxygenase</keyword>
<proteinExistence type="predicted"/>
<keyword evidence="3" id="KW-1185">Reference proteome</keyword>
<dbReference type="PROSITE" id="PS51819">
    <property type="entry name" value="VOC"/>
    <property type="match status" value="2"/>
</dbReference>
<feature type="domain" description="VOC" evidence="1">
    <location>
        <begin position="5"/>
        <end position="116"/>
    </location>
</feature>
<dbReference type="OrthoDB" id="317332at2"/>
<reference evidence="2 3" key="1">
    <citation type="submission" date="2019-11" db="EMBL/GenBank/DDBJ databases">
        <title>Draft genome of Amycolatopsis RM579.</title>
        <authorList>
            <person name="Duangmal K."/>
            <person name="Mingma R."/>
        </authorList>
    </citation>
    <scope>NUCLEOTIDE SEQUENCE [LARGE SCALE GENOMIC DNA]</scope>
    <source>
        <strain evidence="2 3">RM579</strain>
    </source>
</reference>
<accession>A0A6N7YK50</accession>
<sequence>MAINRIDHAAVRVDDLGQALEWYEGVLGLTVLDRNAERALLACSGDAVDVTLVAGGQSLVSFAFGVDHADDIDEIVSRLTANDVPFERYKEPDRPGHGEILGFDLPSGHRMEFVAGYGDRVAGVTELASDGTFRPTDIDHINLLGTADPKDVSDFMKMVLGFKQSLVLTIGGSWAASWLRATKRDHDLAYMGAQRASDRLHHIAFAVEDGNHYFRLSDRLVETGNRWEFGPGRHMAGGAGNTTGFGTNCFAYAFDPAGNRNEFSSDMGEFEDHESYTAETSPGKFPEIMNGWAYNMPESFMTIGS</sequence>
<keyword evidence="2" id="KW-0560">Oxidoreductase</keyword>
<gene>
    <name evidence="2" type="ORF">GKO32_04625</name>
</gene>
<dbReference type="RefSeq" id="WP_154755506.1">
    <property type="nucleotide sequence ID" value="NZ_WMBA01000004.1"/>
</dbReference>
<dbReference type="Proteomes" id="UP000440096">
    <property type="component" value="Unassembled WGS sequence"/>
</dbReference>
<dbReference type="InterPro" id="IPR029068">
    <property type="entry name" value="Glyas_Bleomycin-R_OHBP_Dase"/>
</dbReference>
<evidence type="ECO:0000313" key="2">
    <source>
        <dbReference type="EMBL" id="MTD53267.1"/>
    </source>
</evidence>
<dbReference type="InterPro" id="IPR037523">
    <property type="entry name" value="VOC_core"/>
</dbReference>
<dbReference type="Gene3D" id="3.10.180.10">
    <property type="entry name" value="2,3-Dihydroxybiphenyl 1,2-Dioxygenase, domain 1"/>
    <property type="match status" value="2"/>
</dbReference>
<dbReference type="GO" id="GO:0051213">
    <property type="term" value="F:dioxygenase activity"/>
    <property type="evidence" value="ECO:0007669"/>
    <property type="project" value="UniProtKB-KW"/>
</dbReference>
<dbReference type="Pfam" id="PF00903">
    <property type="entry name" value="Glyoxalase"/>
    <property type="match status" value="2"/>
</dbReference>